<dbReference type="AlphaFoldDB" id="A0A0C1QHG8"/>
<organism evidence="1 2">
    <name type="scientific">Pseudoalteromonas luteoviolacea</name>
    <dbReference type="NCBI Taxonomy" id="43657"/>
    <lineage>
        <taxon>Bacteria</taxon>
        <taxon>Pseudomonadati</taxon>
        <taxon>Pseudomonadota</taxon>
        <taxon>Gammaproteobacteria</taxon>
        <taxon>Alteromonadales</taxon>
        <taxon>Pseudoalteromonadaceae</taxon>
        <taxon>Pseudoalteromonas</taxon>
    </lineage>
</organism>
<dbReference type="Gene3D" id="1.10.490.10">
    <property type="entry name" value="Globins"/>
    <property type="match status" value="1"/>
</dbReference>
<dbReference type="GO" id="GO:0020037">
    <property type="term" value="F:heme binding"/>
    <property type="evidence" value="ECO:0007669"/>
    <property type="project" value="InterPro"/>
</dbReference>
<evidence type="ECO:0000313" key="1">
    <source>
        <dbReference type="EMBL" id="KID54642.1"/>
    </source>
</evidence>
<dbReference type="RefSeq" id="WP_039611542.1">
    <property type="nucleotide sequence ID" value="NZ_JWIC01000010.1"/>
</dbReference>
<comment type="caution">
    <text evidence="1">The sequence shown here is derived from an EMBL/GenBank/DDBJ whole genome shotgun (WGS) entry which is preliminary data.</text>
</comment>
<dbReference type="CDD" id="cd01040">
    <property type="entry name" value="Mb-like"/>
    <property type="match status" value="1"/>
</dbReference>
<dbReference type="OrthoDB" id="6291969at2"/>
<dbReference type="GO" id="GO:0019825">
    <property type="term" value="F:oxygen binding"/>
    <property type="evidence" value="ECO:0007669"/>
    <property type="project" value="InterPro"/>
</dbReference>
<sequence length="157" mass="18246">MSISPYQYQLLSQSFATIKPNFHCFCVSFNHRLKMHPMSMVIPDGEKQILTIEYQLRAFIQQSLIRMANQQELCRYIIENMSTIKALRPSACDIRILCNCFLDTLKVHLGKQFTLAVRNAWKRALHIVANVLKAELFGMSNIVYLDQIRQKKQIGHS</sequence>
<proteinExistence type="predicted"/>
<dbReference type="InterPro" id="IPR012292">
    <property type="entry name" value="Globin/Proto"/>
</dbReference>
<evidence type="ECO:0000313" key="2">
    <source>
        <dbReference type="Proteomes" id="UP000031327"/>
    </source>
</evidence>
<dbReference type="InterPro" id="IPR044399">
    <property type="entry name" value="Mb-like_M"/>
</dbReference>
<reference evidence="1 2" key="1">
    <citation type="submission" date="2014-12" db="EMBL/GenBank/DDBJ databases">
        <title>Draft Genome Sequence of Pseudoalteromonas luteoviolacea HI1.</title>
        <authorList>
            <person name="Asahina A.Y."/>
            <person name="Hadfield M.G."/>
        </authorList>
    </citation>
    <scope>NUCLEOTIDE SEQUENCE [LARGE SCALE GENOMIC DNA]</scope>
    <source>
        <strain evidence="1 2">HI1</strain>
    </source>
</reference>
<accession>A0A0C1QHG8</accession>
<dbReference type="Proteomes" id="UP000031327">
    <property type="component" value="Unassembled WGS sequence"/>
</dbReference>
<name>A0A0C1QHG8_9GAMM</name>
<protein>
    <submittedName>
        <fullName evidence="1">Uncharacterized protein</fullName>
    </submittedName>
</protein>
<dbReference type="InterPro" id="IPR009050">
    <property type="entry name" value="Globin-like_sf"/>
</dbReference>
<dbReference type="EMBL" id="JWIC01000010">
    <property type="protein sequence ID" value="KID54642.1"/>
    <property type="molecule type" value="Genomic_DNA"/>
</dbReference>
<gene>
    <name evidence="1" type="ORF">JF50_22325</name>
</gene>
<dbReference type="SUPFAM" id="SSF46458">
    <property type="entry name" value="Globin-like"/>
    <property type="match status" value="1"/>
</dbReference>